<evidence type="ECO:0000313" key="2">
    <source>
        <dbReference type="Proteomes" id="UP000322822"/>
    </source>
</evidence>
<evidence type="ECO:0000313" key="1">
    <source>
        <dbReference type="EMBL" id="QET05379.1"/>
    </source>
</evidence>
<sequence>MSSKQYPEAAYFNRPVGAQLLRHYARRNAVRHATPLLPSFADIAKMLAWVPALFERKPGTARQH</sequence>
<dbReference type="OrthoDB" id="8657330at2"/>
<dbReference type="EMBL" id="CP044067">
    <property type="protein sequence ID" value="QET05379.1"/>
    <property type="molecule type" value="Genomic_DNA"/>
</dbReference>
<gene>
    <name evidence="1" type="ORF">FOB72_25530</name>
</gene>
<reference evidence="1 2" key="1">
    <citation type="submission" date="2019-09" db="EMBL/GenBank/DDBJ databases">
        <title>FDA dAtabase for Regulatory Grade micrObial Sequences (FDA-ARGOS): Supporting development and validation of Infectious Disease Dx tests.</title>
        <authorList>
            <person name="Sciortino C."/>
            <person name="Tallon L."/>
            <person name="Sadzewicz L."/>
            <person name="Vavikolanu K."/>
            <person name="Mehta A."/>
            <person name="Aluvathingal J."/>
            <person name="Nadendla S."/>
            <person name="Nandy P."/>
            <person name="Geyer C."/>
            <person name="Yan Y."/>
            <person name="Sichtig H."/>
        </authorList>
    </citation>
    <scope>NUCLEOTIDE SEQUENCE [LARGE SCALE GENOMIC DNA]</scope>
    <source>
        <strain evidence="1 2">FDAARGOS_664</strain>
    </source>
</reference>
<proteinExistence type="predicted"/>
<dbReference type="AlphaFoldDB" id="A0A5P2HE14"/>
<accession>A0A5P2HE14</accession>
<protein>
    <submittedName>
        <fullName evidence="1">Uncharacterized protein</fullName>
    </submittedName>
</protein>
<dbReference type="RefSeq" id="WP_150375494.1">
    <property type="nucleotide sequence ID" value="NZ_CP044067.1"/>
</dbReference>
<name>A0A5P2HE14_9BURK</name>
<organism evidence="1 2">
    <name type="scientific">Cupriavidus pauculus</name>
    <dbReference type="NCBI Taxonomy" id="82633"/>
    <lineage>
        <taxon>Bacteria</taxon>
        <taxon>Pseudomonadati</taxon>
        <taxon>Pseudomonadota</taxon>
        <taxon>Betaproteobacteria</taxon>
        <taxon>Burkholderiales</taxon>
        <taxon>Burkholderiaceae</taxon>
        <taxon>Cupriavidus</taxon>
    </lineage>
</organism>
<dbReference type="Proteomes" id="UP000322822">
    <property type="component" value="Chromosome 2"/>
</dbReference>